<organism evidence="1 2">
    <name type="scientific">Phlebiopsis gigantea (strain 11061_1 CR5-6)</name>
    <name type="common">White-rot fungus</name>
    <name type="synonym">Peniophora gigantea</name>
    <dbReference type="NCBI Taxonomy" id="745531"/>
    <lineage>
        <taxon>Eukaryota</taxon>
        <taxon>Fungi</taxon>
        <taxon>Dikarya</taxon>
        <taxon>Basidiomycota</taxon>
        <taxon>Agaricomycotina</taxon>
        <taxon>Agaricomycetes</taxon>
        <taxon>Polyporales</taxon>
        <taxon>Phanerochaetaceae</taxon>
        <taxon>Phlebiopsis</taxon>
    </lineage>
</organism>
<dbReference type="Proteomes" id="UP000053257">
    <property type="component" value="Unassembled WGS sequence"/>
</dbReference>
<dbReference type="AlphaFoldDB" id="A0A0C3S5K2"/>
<evidence type="ECO:0000313" key="1">
    <source>
        <dbReference type="EMBL" id="KIP03595.1"/>
    </source>
</evidence>
<reference evidence="1 2" key="1">
    <citation type="journal article" date="2014" name="PLoS Genet.">
        <title>Analysis of the Phlebiopsis gigantea genome, transcriptome and secretome provides insight into its pioneer colonization strategies of wood.</title>
        <authorList>
            <person name="Hori C."/>
            <person name="Ishida T."/>
            <person name="Igarashi K."/>
            <person name="Samejima M."/>
            <person name="Suzuki H."/>
            <person name="Master E."/>
            <person name="Ferreira P."/>
            <person name="Ruiz-Duenas F.J."/>
            <person name="Held B."/>
            <person name="Canessa P."/>
            <person name="Larrondo L.F."/>
            <person name="Schmoll M."/>
            <person name="Druzhinina I.S."/>
            <person name="Kubicek C.P."/>
            <person name="Gaskell J.A."/>
            <person name="Kersten P."/>
            <person name="St John F."/>
            <person name="Glasner J."/>
            <person name="Sabat G."/>
            <person name="Splinter BonDurant S."/>
            <person name="Syed K."/>
            <person name="Yadav J."/>
            <person name="Mgbeahuruike A.C."/>
            <person name="Kovalchuk A."/>
            <person name="Asiegbu F.O."/>
            <person name="Lackner G."/>
            <person name="Hoffmeister D."/>
            <person name="Rencoret J."/>
            <person name="Gutierrez A."/>
            <person name="Sun H."/>
            <person name="Lindquist E."/>
            <person name="Barry K."/>
            <person name="Riley R."/>
            <person name="Grigoriev I.V."/>
            <person name="Henrissat B."/>
            <person name="Kues U."/>
            <person name="Berka R.M."/>
            <person name="Martinez A.T."/>
            <person name="Covert S.F."/>
            <person name="Blanchette R.A."/>
            <person name="Cullen D."/>
        </authorList>
    </citation>
    <scope>NUCLEOTIDE SEQUENCE [LARGE SCALE GENOMIC DNA]</scope>
    <source>
        <strain evidence="1 2">11061_1 CR5-6</strain>
    </source>
</reference>
<evidence type="ECO:0000313" key="2">
    <source>
        <dbReference type="Proteomes" id="UP000053257"/>
    </source>
</evidence>
<dbReference type="HOGENOM" id="CLU_552204_0_0_1"/>
<dbReference type="EMBL" id="KN840608">
    <property type="protein sequence ID" value="KIP03595.1"/>
    <property type="molecule type" value="Genomic_DNA"/>
</dbReference>
<proteinExistence type="predicted"/>
<keyword evidence="2" id="KW-1185">Reference proteome</keyword>
<accession>A0A0C3S5K2</accession>
<gene>
    <name evidence="1" type="ORF">PHLGIDRAFT_233853</name>
</gene>
<protein>
    <submittedName>
        <fullName evidence="1">Uncharacterized protein</fullName>
    </submittedName>
</protein>
<sequence length="456" mass="51839">MIMYKPALDLPVLASKAAHRVPPELIAHTVLHVMDGLSERNSHFLKPADGELKRWLGSCTLVCRYWGSLLRRVLFSRVQLRNEQDFNSLLGMLSIPGPAMPPLSSCLQMVIVFQSGPWAMPWVHRLSHIQDYSLNVLDWAISLRDLSDPRMARRLLEGQLPRTLPGSAFMVEILTLRNIHFRSVRDLVRAVGYLPSVTCLRCDSLSFDDANIPLGRVLPKRRQTRGGEYEVTIGVQNSGGAEAEREIMFKVLSELCHDTPMITIDDPLWGIFNELITAFPVPSLTASMIAYPNIYRFSDEVFGEISLAMGGGAKIVIWKINDDQKLATEAELRTSNWVAFETILVNHRIHMTMKFSNWDAFSRMLNAVCIGMLFPHLLESGHLSLVYKSYRLDTKGSFRRWKPHVLKLRGHDIKLKPSMVFELLELCKDDEAQHVYIHDLLRADLDAVSEHDAQDE</sequence>
<name>A0A0C3S5K2_PHLG1</name>